<evidence type="ECO:0000313" key="7">
    <source>
        <dbReference type="Proteomes" id="UP000242791"/>
    </source>
</evidence>
<feature type="compositionally biased region" description="Low complexity" evidence="3">
    <location>
        <begin position="964"/>
        <end position="981"/>
    </location>
</feature>
<reference evidence="6 7" key="1">
    <citation type="submission" date="2015-08" db="EMBL/GenBank/DDBJ databases">
        <title>Emmonsia species relationships and genome sequence.</title>
        <authorList>
            <person name="Cuomo C.A."/>
            <person name="Schwartz I.S."/>
            <person name="Kenyon C."/>
            <person name="De Hoog G.S."/>
            <person name="Govender N.P."/>
            <person name="Botha A."/>
            <person name="Moreno L."/>
            <person name="De Vries M."/>
            <person name="Munoz J.F."/>
            <person name="Stielow J.B."/>
        </authorList>
    </citation>
    <scope>NUCLEOTIDE SEQUENCE [LARGE SCALE GENOMIC DNA]</scope>
    <source>
        <strain evidence="6 7">EI222</strain>
    </source>
</reference>
<feature type="region of interest" description="Disordered" evidence="3">
    <location>
        <begin position="764"/>
        <end position="791"/>
    </location>
</feature>
<feature type="region of interest" description="Disordered" evidence="3">
    <location>
        <begin position="808"/>
        <end position="926"/>
    </location>
</feature>
<dbReference type="GO" id="GO:0006974">
    <property type="term" value="P:DNA damage response"/>
    <property type="evidence" value="ECO:0007669"/>
    <property type="project" value="TreeGrafter"/>
</dbReference>
<keyword evidence="2" id="KW-0539">Nucleus</keyword>
<dbReference type="InterPro" id="IPR051137">
    <property type="entry name" value="PP4R3-like"/>
</dbReference>
<dbReference type="VEuPathDB" id="FungiDB:ACJ73_07071"/>
<dbReference type="InterPro" id="IPR006887">
    <property type="entry name" value="P4R3-like_central_dom"/>
</dbReference>
<dbReference type="STRING" id="1658174.A0A1J9R1V1"/>
<accession>A0A1J9R1V1</accession>
<feature type="domain" description="Serine/threonine-protein phosphatase 4 regulatory subunit 3-like central" evidence="4">
    <location>
        <begin position="143"/>
        <end position="642"/>
    </location>
</feature>
<dbReference type="InterPro" id="IPR016024">
    <property type="entry name" value="ARM-type_fold"/>
</dbReference>
<dbReference type="InterPro" id="IPR011993">
    <property type="entry name" value="PH-like_dom_sf"/>
</dbReference>
<gene>
    <name evidence="6" type="ORF">ACJ73_07071</name>
</gene>
<comment type="caution">
    <text evidence="6">The sequence shown here is derived from an EMBL/GenBank/DDBJ whole genome shotgun (WGS) entry which is preliminary data.</text>
</comment>
<dbReference type="GO" id="GO:0005654">
    <property type="term" value="C:nucleoplasm"/>
    <property type="evidence" value="ECO:0007669"/>
    <property type="project" value="TreeGrafter"/>
</dbReference>
<dbReference type="Pfam" id="PF04802">
    <property type="entry name" value="PP4R3"/>
    <property type="match status" value="1"/>
</dbReference>
<dbReference type="SUPFAM" id="SSF48371">
    <property type="entry name" value="ARM repeat"/>
    <property type="match status" value="1"/>
</dbReference>
<feature type="domain" description="PP4R3 EVH1-like" evidence="5">
    <location>
        <begin position="11"/>
        <end position="109"/>
    </location>
</feature>
<feature type="compositionally biased region" description="Acidic residues" evidence="3">
    <location>
        <begin position="782"/>
        <end position="791"/>
    </location>
</feature>
<feature type="compositionally biased region" description="Gly residues" evidence="3">
    <location>
        <begin position="993"/>
        <end position="1019"/>
    </location>
</feature>
<feature type="compositionally biased region" description="Low complexity" evidence="3">
    <location>
        <begin position="824"/>
        <end position="840"/>
    </location>
</feature>
<dbReference type="PANTHER" id="PTHR23318:SF0">
    <property type="entry name" value="SERINE_THREONINE-PROTEIN PHOSPHATASE 4 REGULATORY SUBUNIT 3"/>
    <property type="match status" value="1"/>
</dbReference>
<dbReference type="GO" id="GO:0030289">
    <property type="term" value="C:protein phosphatase 4 complex"/>
    <property type="evidence" value="ECO:0007669"/>
    <property type="project" value="TreeGrafter"/>
</dbReference>
<protein>
    <submittedName>
        <fullName evidence="6">Uncharacterized protein</fullName>
    </submittedName>
</protein>
<evidence type="ECO:0000313" key="6">
    <source>
        <dbReference type="EMBL" id="OJD21589.1"/>
    </source>
</evidence>
<feature type="compositionally biased region" description="Low complexity" evidence="3">
    <location>
        <begin position="874"/>
        <end position="885"/>
    </location>
</feature>
<dbReference type="AlphaFoldDB" id="A0A1J9R1V1"/>
<comment type="subcellular location">
    <subcellularLocation>
        <location evidence="1">Nucleus</location>
    </subcellularLocation>
</comment>
<dbReference type="Proteomes" id="UP000242791">
    <property type="component" value="Unassembled WGS sequence"/>
</dbReference>
<evidence type="ECO:0000259" key="4">
    <source>
        <dbReference type="Pfam" id="PF04802"/>
    </source>
</evidence>
<dbReference type="EMBL" id="LGTZ01001358">
    <property type="protein sequence ID" value="OJD21589.1"/>
    <property type="molecule type" value="Genomic_DNA"/>
</dbReference>
<name>A0A1J9R1V1_9EURO</name>
<evidence type="ECO:0000256" key="3">
    <source>
        <dbReference type="SAM" id="MobiDB-lite"/>
    </source>
</evidence>
<evidence type="ECO:0000256" key="2">
    <source>
        <dbReference type="ARBA" id="ARBA00023242"/>
    </source>
</evidence>
<dbReference type="Gene3D" id="2.30.29.30">
    <property type="entry name" value="Pleckstrin-homology domain (PH domain)/Phosphotyrosine-binding domain (PTB)"/>
    <property type="match status" value="1"/>
</dbReference>
<evidence type="ECO:0000256" key="1">
    <source>
        <dbReference type="ARBA" id="ARBA00004123"/>
    </source>
</evidence>
<organism evidence="6 7">
    <name type="scientific">Blastomyces percursus</name>
    <dbReference type="NCBI Taxonomy" id="1658174"/>
    <lineage>
        <taxon>Eukaryota</taxon>
        <taxon>Fungi</taxon>
        <taxon>Dikarya</taxon>
        <taxon>Ascomycota</taxon>
        <taxon>Pezizomycotina</taxon>
        <taxon>Eurotiomycetes</taxon>
        <taxon>Eurotiomycetidae</taxon>
        <taxon>Onygenales</taxon>
        <taxon>Ajellomycetaceae</taxon>
        <taxon>Blastomyces</taxon>
    </lineage>
</organism>
<dbReference type="PANTHER" id="PTHR23318">
    <property type="entry name" value="ATP SYNTHASE GAMMA-RELATED"/>
    <property type="match status" value="1"/>
</dbReference>
<dbReference type="OrthoDB" id="27483at2759"/>
<dbReference type="InterPro" id="IPR055236">
    <property type="entry name" value="EVH1_PP4R3"/>
</dbReference>
<feature type="region of interest" description="Disordered" evidence="3">
    <location>
        <begin position="938"/>
        <end position="1032"/>
    </location>
</feature>
<dbReference type="Pfam" id="PF22972">
    <property type="entry name" value="EVH1_PP4R3"/>
    <property type="match status" value="1"/>
</dbReference>
<sequence>MAVVAPPPHDRKRVKVYELRDNDWFDRGTGLCSAQVIDDEPRIYVESEDEPDRMLLESKIRRDDGYQKQQETLIVWTEPGGTDMALSFQEAEGCAVIWEFVSNVQQQMLAFTGPDDSLSDDALDASFSNPVTLPPPELGNLAEIEQRIRHASIDPGRASLTKFLVREEYLLKLLPLVSDAEDLESLPDLHRLCNIMKSIILLNDNKLIELVVSDHVISGVVGALEYDPDFPAHKANHRQYINDRSRYKEVVPIKDPLILRKIKHTWRLQYLKDVVLARILDDPTFSVLNSLIFFNQVDIVQHLQSNTPFLNELFAVFNPKNIDNKRKEDAVQFLHQCTAIAKNLQAPARANLFANFIGHGLFSVIAFAVKHPNPALRTTGIDILVALLDHDPLMMRGYMLKAVNENRVPLTDTLIDLLHAETDLGVKNQLADAIKILLDPQVPIQDPMSRAGADFLTKLRAQNPTPDTFVQNHFDESAKRLFLPLKKLEFRESLNDLTFQEVSLYSHLVDILTFFVRQHYLRCRGFMHGESLTPRIAQLLTAPQKHLKLTALKFFRTLISLQDTFYVAQMTHNNIFQLILNIVYETMPRDNLLNSACLDLFEFVKRENIKTIIIHIVEKYRDILKNITYVDTFQNLIFRYDQLQGYGAVAEADATLFSQDESGTPRMIINGGQRWHGVREMDAAEEEYFDTSDDEEDEVCFSSREFEPDERGQEGEERDMSVKFSQAHCYRDGTSVLIVDYQQDKQQRMDTTATNANANANASTAVGVNGSASPALKPLVDYPDDDDEDAMDINVHEQPQPSASLAIPDQAQPQSRQPQPHPEPTSTTSPDHPTSTSSSPRLPPHRYTEKRRREEDDDDDELVKLSSGTKRRSSSLSSIGSSSGSVGIGIGSLRKKKSLSGVGKNDVREHGSVDETGTGPGGAGAKKISINLNLSTLKTGAGLGGKNVPTGAGTSVGVRVESGTSPKAASPAAAASTTPIAEGEEDTLEKADGGSGVGASDGSDDGGGGGSGVGGSGDSGGREARSVDVGAT</sequence>
<keyword evidence="7" id="KW-1185">Reference proteome</keyword>
<dbReference type="GO" id="GO:0072542">
    <property type="term" value="F:protein phosphatase activator activity"/>
    <property type="evidence" value="ECO:0007669"/>
    <property type="project" value="TreeGrafter"/>
</dbReference>
<proteinExistence type="predicted"/>
<evidence type="ECO:0000259" key="5">
    <source>
        <dbReference type="Pfam" id="PF22972"/>
    </source>
</evidence>